<dbReference type="GO" id="GO:0005634">
    <property type="term" value="C:nucleus"/>
    <property type="evidence" value="ECO:0007669"/>
    <property type="project" value="TreeGrafter"/>
</dbReference>
<proteinExistence type="predicted"/>
<reference evidence="2 3" key="1">
    <citation type="submission" date="2020-06" db="EMBL/GenBank/DDBJ databases">
        <authorList>
            <person name="Li R."/>
            <person name="Bekaert M."/>
        </authorList>
    </citation>
    <scope>NUCLEOTIDE SEQUENCE [LARGE SCALE GENOMIC DNA]</scope>
    <source>
        <strain evidence="3">wild</strain>
    </source>
</reference>
<dbReference type="AlphaFoldDB" id="A0A6J8F1X4"/>
<dbReference type="InterPro" id="IPR001370">
    <property type="entry name" value="BIR_rpt"/>
</dbReference>
<dbReference type="SUPFAM" id="SSF57924">
    <property type="entry name" value="Inhibitor of apoptosis (IAP) repeat"/>
    <property type="match status" value="2"/>
</dbReference>
<dbReference type="PANTHER" id="PTHR10044">
    <property type="entry name" value="INHIBITOR OF APOPTOSIS"/>
    <property type="match status" value="1"/>
</dbReference>
<dbReference type="PANTHER" id="PTHR10044:SF139">
    <property type="entry name" value="DEATH-ASSOCIATED INHIBITOR OF APOPTOSIS 2"/>
    <property type="match status" value="1"/>
</dbReference>
<evidence type="ECO:0000313" key="3">
    <source>
        <dbReference type="Proteomes" id="UP000507470"/>
    </source>
</evidence>
<dbReference type="SMART" id="SM00238">
    <property type="entry name" value="BIR"/>
    <property type="match status" value="1"/>
</dbReference>
<dbReference type="OrthoDB" id="6105293at2759"/>
<accession>A0A6J8F1X4</accession>
<dbReference type="Proteomes" id="UP000507470">
    <property type="component" value="Unassembled WGS sequence"/>
</dbReference>
<gene>
    <name evidence="2" type="ORF">MCOR_57497</name>
</gene>
<sequence>MSDVDIFETTQRLASFYNWPHSSYSPVIIVRTGFSYTGNGYVVECEFCKAKVDMSLVNNVISLADEHDNSCRRKTNRHDNFEIPVTLHNITGNAEEGTNNQNNHVSTSSYNDDANIDRRNTAEQTAQDNSEHNCDGTSSVDSTNIAQSFMLAEPMNAEPEPRIPQTIVQSNERICSDLSIYDNYQSIKSAPCWCCPCMLCRYNNTVSMFCNRNKTATYGLPKQDLRTLMLRLRERVSRGPLHPEFNTFEARERNLNGIIDSHSCVAEAGFFFDSSCGKERICCFYCDGNLKNQLLIYNPWREHTRWFPVCPFILQQKGEEYIHNVLEDTKILKTNLKDKMRTSYMDTNVVVEAMQVYPQYAIGKVVEEFFIENGYFPCREDLFEFLESFQLWKTSETYDYCRFENR</sequence>
<evidence type="ECO:0000313" key="2">
    <source>
        <dbReference type="EMBL" id="CAC5425705.1"/>
    </source>
</evidence>
<feature type="region of interest" description="Disordered" evidence="1">
    <location>
        <begin position="92"/>
        <end position="114"/>
    </location>
</feature>
<name>A0A6J8F1X4_MYTCO</name>
<dbReference type="EMBL" id="CACVKT020010275">
    <property type="protein sequence ID" value="CAC5425705.1"/>
    <property type="molecule type" value="Genomic_DNA"/>
</dbReference>
<dbReference type="PROSITE" id="PS50143">
    <property type="entry name" value="BIR_REPEAT_2"/>
    <property type="match status" value="2"/>
</dbReference>
<protein>
    <submittedName>
        <fullName evidence="2">BIRC7_8</fullName>
    </submittedName>
</protein>
<dbReference type="Pfam" id="PF00653">
    <property type="entry name" value="BIR"/>
    <property type="match status" value="2"/>
</dbReference>
<dbReference type="InterPro" id="IPR050784">
    <property type="entry name" value="IAP"/>
</dbReference>
<dbReference type="Gene3D" id="1.10.1170.10">
    <property type="entry name" value="Inhibitor Of Apoptosis Protein (2mihbC-IAP-1), Chain A"/>
    <property type="match status" value="2"/>
</dbReference>
<dbReference type="Gene3D" id="1.10.8.10">
    <property type="entry name" value="DNA helicase RuvA subunit, C-terminal domain"/>
    <property type="match status" value="1"/>
</dbReference>
<dbReference type="GO" id="GO:0005737">
    <property type="term" value="C:cytoplasm"/>
    <property type="evidence" value="ECO:0007669"/>
    <property type="project" value="TreeGrafter"/>
</dbReference>
<dbReference type="GO" id="GO:0051726">
    <property type="term" value="P:regulation of cell cycle"/>
    <property type="evidence" value="ECO:0007669"/>
    <property type="project" value="TreeGrafter"/>
</dbReference>
<evidence type="ECO:0000256" key="1">
    <source>
        <dbReference type="SAM" id="MobiDB-lite"/>
    </source>
</evidence>
<keyword evidence="3" id="KW-1185">Reference proteome</keyword>
<feature type="compositionally biased region" description="Polar residues" evidence="1">
    <location>
        <begin position="92"/>
        <end position="112"/>
    </location>
</feature>
<organism evidence="2 3">
    <name type="scientific">Mytilus coruscus</name>
    <name type="common">Sea mussel</name>
    <dbReference type="NCBI Taxonomy" id="42192"/>
    <lineage>
        <taxon>Eukaryota</taxon>
        <taxon>Metazoa</taxon>
        <taxon>Spiralia</taxon>
        <taxon>Lophotrochozoa</taxon>
        <taxon>Mollusca</taxon>
        <taxon>Bivalvia</taxon>
        <taxon>Autobranchia</taxon>
        <taxon>Pteriomorphia</taxon>
        <taxon>Mytilida</taxon>
        <taxon>Mytiloidea</taxon>
        <taxon>Mytilidae</taxon>
        <taxon>Mytilinae</taxon>
        <taxon>Mytilus</taxon>
    </lineage>
</organism>